<dbReference type="Gene3D" id="1.10.287.130">
    <property type="match status" value="1"/>
</dbReference>
<dbReference type="Pfam" id="PF02518">
    <property type="entry name" value="HATPase_c"/>
    <property type="match status" value="1"/>
</dbReference>
<feature type="domain" description="Histidine kinase" evidence="9">
    <location>
        <begin position="286"/>
        <end position="504"/>
    </location>
</feature>
<gene>
    <name evidence="10" type="ORF">E6K72_12085</name>
</gene>
<keyword evidence="7 8" id="KW-0472">Membrane</keyword>
<dbReference type="InterPro" id="IPR003594">
    <property type="entry name" value="HATPase_dom"/>
</dbReference>
<dbReference type="PANTHER" id="PTHR43711">
    <property type="entry name" value="TWO-COMPONENT HISTIDINE KINASE"/>
    <property type="match status" value="1"/>
</dbReference>
<dbReference type="InterPro" id="IPR036890">
    <property type="entry name" value="HATPase_C_sf"/>
</dbReference>
<keyword evidence="8" id="KW-0812">Transmembrane</keyword>
<dbReference type="PRINTS" id="PR00344">
    <property type="entry name" value="BCTRLSENSOR"/>
</dbReference>
<evidence type="ECO:0000313" key="10">
    <source>
        <dbReference type="EMBL" id="TMQ49750.1"/>
    </source>
</evidence>
<dbReference type="SMART" id="SM00387">
    <property type="entry name" value="HATPase_c"/>
    <property type="match status" value="1"/>
</dbReference>
<dbReference type="GO" id="GO:0000155">
    <property type="term" value="F:phosphorelay sensor kinase activity"/>
    <property type="evidence" value="ECO:0007669"/>
    <property type="project" value="InterPro"/>
</dbReference>
<accession>A0A538SEG9</accession>
<dbReference type="InterPro" id="IPR036097">
    <property type="entry name" value="HisK_dim/P_sf"/>
</dbReference>
<evidence type="ECO:0000256" key="5">
    <source>
        <dbReference type="ARBA" id="ARBA00022777"/>
    </source>
</evidence>
<dbReference type="FunFam" id="3.30.565.10:FF:000006">
    <property type="entry name" value="Sensor histidine kinase WalK"/>
    <property type="match status" value="1"/>
</dbReference>
<dbReference type="InterPro" id="IPR004358">
    <property type="entry name" value="Sig_transdc_His_kin-like_C"/>
</dbReference>
<dbReference type="InterPro" id="IPR005467">
    <property type="entry name" value="His_kinase_dom"/>
</dbReference>
<dbReference type="FunFam" id="1.10.287.130:FF:000001">
    <property type="entry name" value="Two-component sensor histidine kinase"/>
    <property type="match status" value="1"/>
</dbReference>
<dbReference type="Proteomes" id="UP000317716">
    <property type="component" value="Unassembled WGS sequence"/>
</dbReference>
<dbReference type="PROSITE" id="PS50109">
    <property type="entry name" value="HIS_KIN"/>
    <property type="match status" value="1"/>
</dbReference>
<name>A0A538SEG9_UNCEI</name>
<protein>
    <recommendedName>
        <fullName evidence="2">histidine kinase</fullName>
        <ecNumber evidence="2">2.7.13.3</ecNumber>
    </recommendedName>
</protein>
<organism evidence="10 11">
    <name type="scientific">Eiseniibacteriota bacterium</name>
    <dbReference type="NCBI Taxonomy" id="2212470"/>
    <lineage>
        <taxon>Bacteria</taxon>
        <taxon>Candidatus Eiseniibacteriota</taxon>
    </lineage>
</organism>
<sequence length="519" mass="56640">MAISRFRRGALFAAALGVAIPAALLAGTGIYLTLRIARAVETDTRRYNSYIGQQVAEAFEQELLDHLRRAVATAENAAREGAPRVVIEAALADGTREFEGSHLVPLDDLNGVSLLVVESQPVIYAPGEGARRGQYFTGVLLRGPAGQVIGAGGWWIRPAVFLRNHLDMVYHERMPQNPRLYGGIENARNLSVELFDAQQQRIGNVREPGPHATARTEPMGGPFEGFSVRVGSTANAPAVWTGYFLALQIAFIALMGLAILAATVFGFRYTVRQLELAQLKSAFVSNVTHELKTPVALIRLAVETLEMRRVKSPEETDRFLRTIGRETQRLGQLVDNILDFARLEAGQVTFRFSPVELPALVRDVLEALKPRLDHLEFKVETDVPETLPPARGDAMALTHCLLNLLDNAIKYSRTRKEIRVSGAARDGTVSLSVSDRGIGIAPPDRRRIFEKFVRLEDGLVHDVRGAGLGLSLVDQIIRAHGGRVDVVSAVGEGSTFTLVLPAATEAVTLPAESQRRTAS</sequence>
<proteinExistence type="predicted"/>
<comment type="caution">
    <text evidence="10">The sequence shown here is derived from an EMBL/GenBank/DDBJ whole genome shotgun (WGS) entry which is preliminary data.</text>
</comment>
<evidence type="ECO:0000256" key="8">
    <source>
        <dbReference type="SAM" id="Phobius"/>
    </source>
</evidence>
<evidence type="ECO:0000256" key="3">
    <source>
        <dbReference type="ARBA" id="ARBA00022553"/>
    </source>
</evidence>
<evidence type="ECO:0000256" key="1">
    <source>
        <dbReference type="ARBA" id="ARBA00000085"/>
    </source>
</evidence>
<evidence type="ECO:0000256" key="6">
    <source>
        <dbReference type="ARBA" id="ARBA00023012"/>
    </source>
</evidence>
<dbReference type="EMBL" id="VBOS01000440">
    <property type="protein sequence ID" value="TMQ49750.1"/>
    <property type="molecule type" value="Genomic_DNA"/>
</dbReference>
<keyword evidence="8" id="KW-1133">Transmembrane helix</keyword>
<evidence type="ECO:0000256" key="4">
    <source>
        <dbReference type="ARBA" id="ARBA00022679"/>
    </source>
</evidence>
<evidence type="ECO:0000259" key="9">
    <source>
        <dbReference type="PROSITE" id="PS50109"/>
    </source>
</evidence>
<evidence type="ECO:0000256" key="7">
    <source>
        <dbReference type="ARBA" id="ARBA00023136"/>
    </source>
</evidence>
<keyword evidence="5 10" id="KW-0418">Kinase</keyword>
<dbReference type="AlphaFoldDB" id="A0A538SEG9"/>
<dbReference type="SUPFAM" id="SSF55874">
    <property type="entry name" value="ATPase domain of HSP90 chaperone/DNA topoisomerase II/histidine kinase"/>
    <property type="match status" value="1"/>
</dbReference>
<keyword evidence="6" id="KW-0902">Two-component regulatory system</keyword>
<dbReference type="CDD" id="cd00082">
    <property type="entry name" value="HisKA"/>
    <property type="match status" value="1"/>
</dbReference>
<reference evidence="10 11" key="1">
    <citation type="journal article" date="2019" name="Nat. Microbiol.">
        <title>Mediterranean grassland soil C-N compound turnover is dependent on rainfall and depth, and is mediated by genomically divergent microorganisms.</title>
        <authorList>
            <person name="Diamond S."/>
            <person name="Andeer P.F."/>
            <person name="Li Z."/>
            <person name="Crits-Christoph A."/>
            <person name="Burstein D."/>
            <person name="Anantharaman K."/>
            <person name="Lane K.R."/>
            <person name="Thomas B.C."/>
            <person name="Pan C."/>
            <person name="Northen T.R."/>
            <person name="Banfield J.F."/>
        </authorList>
    </citation>
    <scope>NUCLEOTIDE SEQUENCE [LARGE SCALE GENOMIC DNA]</scope>
    <source>
        <strain evidence="10">WS_2</strain>
    </source>
</reference>
<dbReference type="Gene3D" id="3.30.565.10">
    <property type="entry name" value="Histidine kinase-like ATPase, C-terminal domain"/>
    <property type="match status" value="1"/>
</dbReference>
<dbReference type="InterPro" id="IPR003661">
    <property type="entry name" value="HisK_dim/P_dom"/>
</dbReference>
<feature type="transmembrane region" description="Helical" evidence="8">
    <location>
        <begin position="243"/>
        <end position="267"/>
    </location>
</feature>
<dbReference type="Pfam" id="PF00512">
    <property type="entry name" value="HisKA"/>
    <property type="match status" value="1"/>
</dbReference>
<keyword evidence="3" id="KW-0597">Phosphoprotein</keyword>
<dbReference type="EC" id="2.7.13.3" evidence="2"/>
<dbReference type="CDD" id="cd00075">
    <property type="entry name" value="HATPase"/>
    <property type="match status" value="1"/>
</dbReference>
<evidence type="ECO:0000313" key="11">
    <source>
        <dbReference type="Proteomes" id="UP000317716"/>
    </source>
</evidence>
<dbReference type="SMART" id="SM00388">
    <property type="entry name" value="HisKA"/>
    <property type="match status" value="1"/>
</dbReference>
<keyword evidence="4" id="KW-0808">Transferase</keyword>
<dbReference type="SUPFAM" id="SSF47384">
    <property type="entry name" value="Homodimeric domain of signal transducing histidine kinase"/>
    <property type="match status" value="1"/>
</dbReference>
<dbReference type="InterPro" id="IPR050736">
    <property type="entry name" value="Sensor_HK_Regulatory"/>
</dbReference>
<dbReference type="PANTHER" id="PTHR43711:SF31">
    <property type="entry name" value="HISTIDINE KINASE"/>
    <property type="match status" value="1"/>
</dbReference>
<comment type="catalytic activity">
    <reaction evidence="1">
        <text>ATP + protein L-histidine = ADP + protein N-phospho-L-histidine.</text>
        <dbReference type="EC" id="2.7.13.3"/>
    </reaction>
</comment>
<evidence type="ECO:0000256" key="2">
    <source>
        <dbReference type="ARBA" id="ARBA00012438"/>
    </source>
</evidence>